<evidence type="ECO:0000313" key="1">
    <source>
        <dbReference type="EMBL" id="KNZ43458.1"/>
    </source>
</evidence>
<dbReference type="PATRIC" id="fig|52689.4.peg.1645"/>
<dbReference type="InterPro" id="IPR047727">
    <property type="entry name" value="Sce7725-like"/>
</dbReference>
<comment type="caution">
    <text evidence="1">The sequence shown here is derived from an EMBL/GenBank/DDBJ whole genome shotgun (WGS) entry which is preliminary data.</text>
</comment>
<dbReference type="EMBL" id="LGYO01000003">
    <property type="protein sequence ID" value="KNZ43458.1"/>
    <property type="molecule type" value="Genomic_DNA"/>
</dbReference>
<gene>
    <name evidence="1" type="ORF">AKG39_00695</name>
</gene>
<evidence type="ECO:0000313" key="2">
    <source>
        <dbReference type="Proteomes" id="UP000036873"/>
    </source>
</evidence>
<dbReference type="AlphaFoldDB" id="A0A0L6U4N0"/>
<dbReference type="OrthoDB" id="8910160at2"/>
<dbReference type="STRING" id="52689.AKG39_00695"/>
<dbReference type="Proteomes" id="UP000036873">
    <property type="component" value="Unassembled WGS sequence"/>
</dbReference>
<evidence type="ECO:0008006" key="3">
    <source>
        <dbReference type="Google" id="ProtNLM"/>
    </source>
</evidence>
<keyword evidence="2" id="KW-1185">Reference proteome</keyword>
<dbReference type="RefSeq" id="WP_050738440.1">
    <property type="nucleotide sequence ID" value="NZ_LGYO01000003.1"/>
</dbReference>
<sequence>MYFPYLRGKQEELLALQGLLKNKRLSKKIIPVIEPVKLSSTFINTLQLFIEKEQKIYIVQNSSVGNFDDDLNTNIIGNEDEKEKRKIEILIENKNKYGQYLSNKNIGLAYLYSNDDIDVIRKTSEKNKIALIFIDDDQIEDFKSFGLSDVNIEMLFVPEVGYEDELDSLLVIFRDRFKKAPRNSDYQENDDEFFSKDNLIYLRNDYLGFSDYSIVGKGYDESGFSPYAIAIHIVYLNIDTSSFRIRHFVSDTNHNVKNPALKFSEAMEKLLDWLKEHSDIQTLGLDMLISYFENEKYPGLGSVKRYSIMHHLEIVGNLLDS</sequence>
<protein>
    <recommendedName>
        <fullName evidence="3">Sce7725 family protein</fullName>
    </recommendedName>
</protein>
<accession>A0A0L6U4N0</accession>
<name>A0A0L6U4N0_9FIRM</name>
<organism evidence="1 2">
    <name type="scientific">Acetobacterium bakii</name>
    <dbReference type="NCBI Taxonomy" id="52689"/>
    <lineage>
        <taxon>Bacteria</taxon>
        <taxon>Bacillati</taxon>
        <taxon>Bacillota</taxon>
        <taxon>Clostridia</taxon>
        <taxon>Eubacteriales</taxon>
        <taxon>Eubacteriaceae</taxon>
        <taxon>Acetobacterium</taxon>
    </lineage>
</organism>
<proteinExistence type="predicted"/>
<dbReference type="NCBIfam" id="NF033831">
    <property type="entry name" value="sce7725_fam"/>
    <property type="match status" value="1"/>
</dbReference>
<reference evidence="2" key="1">
    <citation type="submission" date="2015-07" db="EMBL/GenBank/DDBJ databases">
        <title>Draft genome sequence of Acetobacterium bakii DSM 8293, a potential psychrophilic chemical producer through syngas fermentation.</title>
        <authorList>
            <person name="Song Y."/>
            <person name="Hwang S."/>
            <person name="Cho B.-K."/>
        </authorList>
    </citation>
    <scope>NUCLEOTIDE SEQUENCE [LARGE SCALE GENOMIC DNA]</scope>
    <source>
        <strain evidence="2">DSM 8239</strain>
    </source>
</reference>